<evidence type="ECO:0000313" key="4">
    <source>
        <dbReference type="Proteomes" id="UP001236652"/>
    </source>
</evidence>
<dbReference type="InterPro" id="IPR037522">
    <property type="entry name" value="HD_GYP_dom"/>
</dbReference>
<dbReference type="InterPro" id="IPR036724">
    <property type="entry name" value="Cobalamin-bd_sf"/>
</dbReference>
<proteinExistence type="predicted"/>
<protein>
    <submittedName>
        <fullName evidence="3">Cobalamin-dependent protein</fullName>
    </submittedName>
</protein>
<dbReference type="PROSITE" id="PS51332">
    <property type="entry name" value="B12_BINDING"/>
    <property type="match status" value="1"/>
</dbReference>
<dbReference type="EMBL" id="CP126446">
    <property type="protein sequence ID" value="WIF97708.1"/>
    <property type="molecule type" value="Genomic_DNA"/>
</dbReference>
<dbReference type="Gene3D" id="1.10.1240.10">
    <property type="entry name" value="Methionine synthase domain"/>
    <property type="match status" value="1"/>
</dbReference>
<dbReference type="SUPFAM" id="SSF52242">
    <property type="entry name" value="Cobalamin (vitamin B12)-binding domain"/>
    <property type="match status" value="1"/>
</dbReference>
<name>A0ABY8UX03_9BACI</name>
<dbReference type="InterPro" id="IPR003607">
    <property type="entry name" value="HD/PDEase_dom"/>
</dbReference>
<evidence type="ECO:0000259" key="2">
    <source>
        <dbReference type="PROSITE" id="PS51832"/>
    </source>
</evidence>
<dbReference type="Pfam" id="PF02310">
    <property type="entry name" value="B12-binding"/>
    <property type="match status" value="1"/>
</dbReference>
<dbReference type="SMART" id="SM00471">
    <property type="entry name" value="HDc"/>
    <property type="match status" value="1"/>
</dbReference>
<organism evidence="3 4">
    <name type="scientific">Pontibacillus chungwhensis</name>
    <dbReference type="NCBI Taxonomy" id="265426"/>
    <lineage>
        <taxon>Bacteria</taxon>
        <taxon>Bacillati</taxon>
        <taxon>Bacillota</taxon>
        <taxon>Bacilli</taxon>
        <taxon>Bacillales</taxon>
        <taxon>Bacillaceae</taxon>
        <taxon>Pontibacillus</taxon>
    </lineage>
</organism>
<dbReference type="Gene3D" id="1.10.3210.10">
    <property type="entry name" value="Hypothetical protein af1432"/>
    <property type="match status" value="1"/>
</dbReference>
<dbReference type="Gene3D" id="3.40.50.280">
    <property type="entry name" value="Cobalamin-binding domain"/>
    <property type="match status" value="1"/>
</dbReference>
<accession>A0ABY8UX03</accession>
<gene>
    <name evidence="3" type="ORF">QNI29_18575</name>
</gene>
<evidence type="ECO:0000259" key="1">
    <source>
        <dbReference type="PROSITE" id="PS51332"/>
    </source>
</evidence>
<evidence type="ECO:0000313" key="3">
    <source>
        <dbReference type="EMBL" id="WIF97708.1"/>
    </source>
</evidence>
<dbReference type="PANTHER" id="PTHR43155">
    <property type="entry name" value="CYCLIC DI-GMP PHOSPHODIESTERASE PA4108-RELATED"/>
    <property type="match status" value="1"/>
</dbReference>
<dbReference type="InterPro" id="IPR003759">
    <property type="entry name" value="Cbl-bd_cap"/>
</dbReference>
<keyword evidence="4" id="KW-1185">Reference proteome</keyword>
<reference evidence="3 4" key="1">
    <citation type="submission" date="2023-05" db="EMBL/GenBank/DDBJ databases">
        <title>Comparative genomics reveals the evidence of polycyclic aromatic hydrocarbons degradation in moderately halophilic genus Pontibacillus.</title>
        <authorList>
            <person name="Yang H."/>
            <person name="Qian Z."/>
        </authorList>
    </citation>
    <scope>NUCLEOTIDE SEQUENCE [LARGE SCALE GENOMIC DNA]</scope>
    <source>
        <strain evidence="4">HN14</strain>
    </source>
</reference>
<sequence length="562" mass="64687">MRRLLKDLNKEDQISSDVVVNDKLILKKGTQLSPHLLERLKKWGVLEVEVSSKVPHPYQNKGAADSTHPYYEKLFYESLAQVYSEERYGLSLHKEEMIHWVKELFITIMNESSATQLLLDLKEKDPYSYFHSFDVFVISTLFSNYLGSENTYDLAKSSLFHDLGKLEVPDSILLKEQKLTFKEYETIQEHTLNGERLLKGLDESILAQAMARTHHERLDGSGYPDGLTEKDLLPSSKLLSIVDVYSALTLDRVYRSAKPSIEAMEILLESPKQFDYELVYRYMNMMKIYPLNTTVLTSTNEIAQVTYISDQQPVTPIIQLEKNKEYKQIPHDLSLTIKEFVGWKEDYVKEREKSNWDLYMNSLLSADKRQAELQLNKIIDNMRIEDIFTEVFATSMKQIGDMYESGEVTIAEEHVATYMTKELMKMFSKDDQLEKSKSGKILLTTVGDEKHSLPLELFSETLELNGWETYHFHPSIPIEPLTEFVKANHISFVGFSVIMAKNIPHVESAIQYIKQKLPSIKILVGGPHIQHISPSMVDGFAESATEGLRIMNNLRFEIPTNA</sequence>
<dbReference type="Proteomes" id="UP001236652">
    <property type="component" value="Chromosome"/>
</dbReference>
<dbReference type="RefSeq" id="WP_231417908.1">
    <property type="nucleotide sequence ID" value="NZ_CP126446.1"/>
</dbReference>
<dbReference type="InterPro" id="IPR036594">
    <property type="entry name" value="Meth_synthase_dom"/>
</dbReference>
<feature type="domain" description="HD-GYP" evidence="2">
    <location>
        <begin position="106"/>
        <end position="298"/>
    </location>
</feature>
<dbReference type="SUPFAM" id="SSF109604">
    <property type="entry name" value="HD-domain/PDEase-like"/>
    <property type="match status" value="1"/>
</dbReference>
<dbReference type="PROSITE" id="PS51832">
    <property type="entry name" value="HD_GYP"/>
    <property type="match status" value="1"/>
</dbReference>
<feature type="domain" description="B12-binding" evidence="1">
    <location>
        <begin position="438"/>
        <end position="562"/>
    </location>
</feature>
<dbReference type="Pfam" id="PF02607">
    <property type="entry name" value="B12-binding_2"/>
    <property type="match status" value="1"/>
</dbReference>
<dbReference type="Pfam" id="PF13487">
    <property type="entry name" value="HD_5"/>
    <property type="match status" value="1"/>
</dbReference>
<dbReference type="InterPro" id="IPR006158">
    <property type="entry name" value="Cobalamin-bd"/>
</dbReference>
<dbReference type="CDD" id="cd00077">
    <property type="entry name" value="HDc"/>
    <property type="match status" value="1"/>
</dbReference>
<dbReference type="PANTHER" id="PTHR43155:SF2">
    <property type="entry name" value="CYCLIC DI-GMP PHOSPHODIESTERASE PA4108"/>
    <property type="match status" value="1"/>
</dbReference>